<proteinExistence type="inferred from homology"/>
<evidence type="ECO:0000256" key="2">
    <source>
        <dbReference type="SAM" id="Phobius"/>
    </source>
</evidence>
<dbReference type="GO" id="GO:1990281">
    <property type="term" value="C:efflux pump complex"/>
    <property type="evidence" value="ECO:0007669"/>
    <property type="project" value="TreeGrafter"/>
</dbReference>
<protein>
    <submittedName>
        <fullName evidence="4">Efflux RND transporter periplasmic adaptor subunit</fullName>
    </submittedName>
</protein>
<dbReference type="InterPro" id="IPR058625">
    <property type="entry name" value="MdtA-like_BSH"/>
</dbReference>
<dbReference type="Proteomes" id="UP000590542">
    <property type="component" value="Unassembled WGS sequence"/>
</dbReference>
<feature type="domain" description="Multidrug resistance protein MdtA-like barrel-sandwich hybrid" evidence="3">
    <location>
        <begin position="66"/>
        <end position="189"/>
    </location>
</feature>
<dbReference type="Gene3D" id="2.40.50.100">
    <property type="match status" value="1"/>
</dbReference>
<accession>A0A7X9E7N9</accession>
<keyword evidence="2" id="KW-1133">Transmembrane helix</keyword>
<gene>
    <name evidence="4" type="ORF">GYA37_04140</name>
</gene>
<feature type="transmembrane region" description="Helical" evidence="2">
    <location>
        <begin position="12"/>
        <end position="27"/>
    </location>
</feature>
<sequence>MKSIYKKTRKFIPFIIILVGMFIYFNSRTNLTSVVKKTSIENRVVKKTISASGYVKAKEQANVSFVSTGAIKDIYVKEGQGVWTGKILASIDSDTQKQTVQYYKDARDIAKKELELFIHNKKDNEDLLGGPTAYGIKLKEYEESLSQAEASYQAQVATLSKTNISSPINGTVIDITKEVGETATLGETVVTVGSLDNFIFEVLVDQEDYGSIKIDQEVEIKLDSYGDKVFTGKVNKLPSHANASDGSFTIEVDIDKSPEDNLAVGMTGDAYMLVASSTKEVPSLLYSDILFDDDDKPYVWVSDKGKAMKQSIEIGLEGDLYTEVKTSIDKIIVVPAKDEVEIKEGYITKIIN</sequence>
<evidence type="ECO:0000313" key="5">
    <source>
        <dbReference type="Proteomes" id="UP000590542"/>
    </source>
</evidence>
<dbReference type="PANTHER" id="PTHR30469">
    <property type="entry name" value="MULTIDRUG RESISTANCE PROTEIN MDTA"/>
    <property type="match status" value="1"/>
</dbReference>
<dbReference type="NCBIfam" id="TIGR01730">
    <property type="entry name" value="RND_mfp"/>
    <property type="match status" value="1"/>
</dbReference>
<name>A0A7X9E7N9_UNCKA</name>
<comment type="similarity">
    <text evidence="1">Belongs to the membrane fusion protein (MFP) (TC 8.A.1) family.</text>
</comment>
<reference evidence="4 5" key="1">
    <citation type="journal article" date="2020" name="Biotechnol. Biofuels">
        <title>New insights from the biogas microbiome by comprehensive genome-resolved metagenomics of nearly 1600 species originating from multiple anaerobic digesters.</title>
        <authorList>
            <person name="Campanaro S."/>
            <person name="Treu L."/>
            <person name="Rodriguez-R L.M."/>
            <person name="Kovalovszki A."/>
            <person name="Ziels R.M."/>
            <person name="Maus I."/>
            <person name="Zhu X."/>
            <person name="Kougias P.G."/>
            <person name="Basile A."/>
            <person name="Luo G."/>
            <person name="Schluter A."/>
            <person name="Konstantinidis K.T."/>
            <person name="Angelidaki I."/>
        </authorList>
    </citation>
    <scope>NUCLEOTIDE SEQUENCE [LARGE SCALE GENOMIC DNA]</scope>
    <source>
        <strain evidence="4">AS27yjCOA_202</strain>
    </source>
</reference>
<dbReference type="Pfam" id="PF25917">
    <property type="entry name" value="BSH_RND"/>
    <property type="match status" value="1"/>
</dbReference>
<dbReference type="AlphaFoldDB" id="A0A7X9E7N9"/>
<dbReference type="SUPFAM" id="SSF111369">
    <property type="entry name" value="HlyD-like secretion proteins"/>
    <property type="match status" value="1"/>
</dbReference>
<evidence type="ECO:0000256" key="1">
    <source>
        <dbReference type="ARBA" id="ARBA00009477"/>
    </source>
</evidence>
<keyword evidence="2" id="KW-0812">Transmembrane</keyword>
<keyword evidence="2" id="KW-0472">Membrane</keyword>
<dbReference type="EMBL" id="JAAZNV010000014">
    <property type="protein sequence ID" value="NMB91995.1"/>
    <property type="molecule type" value="Genomic_DNA"/>
</dbReference>
<dbReference type="InterPro" id="IPR006143">
    <property type="entry name" value="RND_pump_MFP"/>
</dbReference>
<organism evidence="4 5">
    <name type="scientific">candidate division WWE3 bacterium</name>
    <dbReference type="NCBI Taxonomy" id="2053526"/>
    <lineage>
        <taxon>Bacteria</taxon>
        <taxon>Katanobacteria</taxon>
    </lineage>
</organism>
<evidence type="ECO:0000313" key="4">
    <source>
        <dbReference type="EMBL" id="NMB91995.1"/>
    </source>
</evidence>
<evidence type="ECO:0000259" key="3">
    <source>
        <dbReference type="Pfam" id="PF25917"/>
    </source>
</evidence>
<dbReference type="PANTHER" id="PTHR30469:SF33">
    <property type="entry name" value="SLR1207 PROTEIN"/>
    <property type="match status" value="1"/>
</dbReference>
<dbReference type="Gene3D" id="2.40.30.170">
    <property type="match status" value="1"/>
</dbReference>
<comment type="caution">
    <text evidence="4">The sequence shown here is derived from an EMBL/GenBank/DDBJ whole genome shotgun (WGS) entry which is preliminary data.</text>
</comment>
<dbReference type="GO" id="GO:0015562">
    <property type="term" value="F:efflux transmembrane transporter activity"/>
    <property type="evidence" value="ECO:0007669"/>
    <property type="project" value="TreeGrafter"/>
</dbReference>